<gene>
    <name evidence="2" type="ORF">GKO46_10295</name>
    <name evidence="3" type="ORF">GKO48_11245</name>
</gene>
<feature type="region of interest" description="Disordered" evidence="1">
    <location>
        <begin position="19"/>
        <end position="51"/>
    </location>
</feature>
<name>A0AAJ5ZLG1_9CHLR</name>
<dbReference type="InterPro" id="IPR021345">
    <property type="entry name" value="DUF2961"/>
</dbReference>
<reference evidence="3" key="2">
    <citation type="journal article" date="2023" name="Nat. Commun.">
        <title>Cultivation of marine bacteria of the SAR202 clade.</title>
        <authorList>
            <person name="Lim Y."/>
            <person name="Seo J.H."/>
            <person name="Giovannoni S.J."/>
            <person name="Kang I."/>
            <person name="Cho J.C."/>
        </authorList>
    </citation>
    <scope>NUCLEOTIDE SEQUENCE</scope>
    <source>
        <strain evidence="3">JH1073</strain>
    </source>
</reference>
<reference evidence="4" key="3">
    <citation type="submission" date="2023-06" db="EMBL/GenBank/DDBJ databases">
        <title>Pangenomics reveal diversification of enzyme families and niche specialization in globally abundant SAR202 bacteria.</title>
        <authorList>
            <person name="Saw J.H.W."/>
        </authorList>
    </citation>
    <scope>NUCLEOTIDE SEQUENCE [LARGE SCALE GENOMIC DNA]</scope>
    <source>
        <strain evidence="4">JH1073</strain>
    </source>
</reference>
<sequence>MGGFQGGLGSLSLLSDAESRSISAENPTGARGGGAKAPTPESPHPSHRLGEGWKVRPAINIAPGETVVLADIEGPAIINHIWITLRETGLRDCVIRLYWDNEKTPSVESPIADFFANAHGLRYNVNSIPVNVNPSGGFNSYWQMPFRKRCRIEVENQHWNELRGFFYQFDYSLTEVPDDAAYFHAQWRRSITTRENPEHVILDGVKGQGHYIGTALSWTQMSDGWWGEGEVKFYLDGDGKYPTICGTGTEDYFGGAWCFGETYSAPYLGYPLWTRDEDDVPKHGLYRWHVLDPIRFKEDLKVTVQALGWWADKTFQPLTDEIDSVAFWYQTEPHAAFPDLPGPEGRWPRTKRDWGGS</sequence>
<organism evidence="3 4">
    <name type="scientific">Candidatus Lucifugimonas marina</name>
    <dbReference type="NCBI Taxonomy" id="3038979"/>
    <lineage>
        <taxon>Bacteria</taxon>
        <taxon>Bacillati</taxon>
        <taxon>Chloroflexota</taxon>
        <taxon>Dehalococcoidia</taxon>
        <taxon>SAR202 cluster</taxon>
        <taxon>Candidatus Lucifugimonadales</taxon>
        <taxon>Candidatus Lucifugimonadaceae</taxon>
        <taxon>Candidatus Lucifugimonas</taxon>
    </lineage>
</organism>
<evidence type="ECO:0000313" key="2">
    <source>
        <dbReference type="EMBL" id="MDG0867453.1"/>
    </source>
</evidence>
<reference evidence="4 5" key="1">
    <citation type="submission" date="2019-11" db="EMBL/GenBank/DDBJ databases">
        <authorList>
            <person name="Cho J.-C."/>
        </authorList>
    </citation>
    <scope>NUCLEOTIDE SEQUENCE [LARGE SCALE GENOMIC DNA]</scope>
    <source>
        <strain evidence="3 4">JH1073</strain>
        <strain evidence="2 5">JH702</strain>
    </source>
</reference>
<evidence type="ECO:0000313" key="4">
    <source>
        <dbReference type="Proteomes" id="UP001219901"/>
    </source>
</evidence>
<dbReference type="Pfam" id="PF11175">
    <property type="entry name" value="DUF2961"/>
    <property type="match status" value="1"/>
</dbReference>
<dbReference type="Proteomes" id="UP001219901">
    <property type="component" value="Chromosome"/>
</dbReference>
<protein>
    <submittedName>
        <fullName evidence="3">DUF2961 domain-containing protein</fullName>
    </submittedName>
</protein>
<accession>A0AAJ5ZLG1</accession>
<evidence type="ECO:0000256" key="1">
    <source>
        <dbReference type="SAM" id="MobiDB-lite"/>
    </source>
</evidence>
<dbReference type="Gene3D" id="2.60.120.1390">
    <property type="match status" value="1"/>
</dbReference>
<dbReference type="EMBL" id="WMBE01000003">
    <property type="protein sequence ID" value="MDG0867453.1"/>
    <property type="molecule type" value="Genomic_DNA"/>
</dbReference>
<evidence type="ECO:0000313" key="3">
    <source>
        <dbReference type="EMBL" id="WFG40801.1"/>
    </source>
</evidence>
<proteinExistence type="predicted"/>
<evidence type="ECO:0000313" key="5">
    <source>
        <dbReference type="Proteomes" id="UP001321249"/>
    </source>
</evidence>
<keyword evidence="4" id="KW-1185">Reference proteome</keyword>
<dbReference type="EMBL" id="CP046147">
    <property type="protein sequence ID" value="WFG40801.1"/>
    <property type="molecule type" value="Genomic_DNA"/>
</dbReference>
<dbReference type="AlphaFoldDB" id="A0AAJ5ZLG1"/>
<dbReference type="Proteomes" id="UP001321249">
    <property type="component" value="Unassembled WGS sequence"/>
</dbReference>